<dbReference type="InterPro" id="IPR006439">
    <property type="entry name" value="HAD-SF_hydro_IA"/>
</dbReference>
<dbReference type="InterPro" id="IPR036412">
    <property type="entry name" value="HAD-like_sf"/>
</dbReference>
<reference evidence="2" key="1">
    <citation type="journal article" date="2014" name="Int. J. Syst. Evol. Microbiol.">
        <title>Complete genome sequence of Corynebacterium casei LMG S-19264T (=DSM 44701T), isolated from a smear-ripened cheese.</title>
        <authorList>
            <consortium name="US DOE Joint Genome Institute (JGI-PGF)"/>
            <person name="Walter F."/>
            <person name="Albersmeier A."/>
            <person name="Kalinowski J."/>
            <person name="Ruckert C."/>
        </authorList>
    </citation>
    <scope>NUCLEOTIDE SEQUENCE</scope>
    <source>
        <strain evidence="2">JCM 19596</strain>
    </source>
</reference>
<dbReference type="AlphaFoldDB" id="A0A830FFL8"/>
<gene>
    <name evidence="2" type="ORF">GCM10009039_05970</name>
</gene>
<dbReference type="EMBL" id="BMPG01000001">
    <property type="protein sequence ID" value="GGL50566.1"/>
    <property type="molecule type" value="Genomic_DNA"/>
</dbReference>
<dbReference type="InterPro" id="IPR023214">
    <property type="entry name" value="HAD_sf"/>
</dbReference>
<dbReference type="NCBIfam" id="TIGR01549">
    <property type="entry name" value="HAD-SF-IA-v1"/>
    <property type="match status" value="1"/>
</dbReference>
<dbReference type="PANTHER" id="PTHR47478:SF1">
    <property type="entry name" value="PYRIMIDINE 5'-NUCLEOTIDASE YJJG"/>
    <property type="match status" value="1"/>
</dbReference>
<dbReference type="InterPro" id="IPR052550">
    <property type="entry name" value="Pyrimidine_5'-ntase_YjjG"/>
</dbReference>
<dbReference type="Gene3D" id="3.40.50.1000">
    <property type="entry name" value="HAD superfamily/HAD-like"/>
    <property type="match status" value="1"/>
</dbReference>
<dbReference type="PANTHER" id="PTHR47478">
    <property type="match status" value="1"/>
</dbReference>
<evidence type="ECO:0000256" key="1">
    <source>
        <dbReference type="ARBA" id="ARBA00007958"/>
    </source>
</evidence>
<evidence type="ECO:0000313" key="2">
    <source>
        <dbReference type="EMBL" id="GGL50566.1"/>
    </source>
</evidence>
<dbReference type="SUPFAM" id="SSF56784">
    <property type="entry name" value="HAD-like"/>
    <property type="match status" value="1"/>
</dbReference>
<keyword evidence="3" id="KW-1185">Reference proteome</keyword>
<name>A0A830FFL8_9EURY</name>
<comment type="caution">
    <text evidence="2">The sequence shown here is derived from an EMBL/GenBank/DDBJ whole genome shotgun (WGS) entry which is preliminary data.</text>
</comment>
<dbReference type="Pfam" id="PF00702">
    <property type="entry name" value="Hydrolase"/>
    <property type="match status" value="1"/>
</dbReference>
<dbReference type="Proteomes" id="UP000607197">
    <property type="component" value="Unassembled WGS sequence"/>
</dbReference>
<accession>A0A830FFL8</accession>
<dbReference type="SFLD" id="SFLDS00003">
    <property type="entry name" value="Haloacid_Dehalogenase"/>
    <property type="match status" value="1"/>
</dbReference>
<organism evidence="2 3">
    <name type="scientific">Halocalculus aciditolerans</name>
    <dbReference type="NCBI Taxonomy" id="1383812"/>
    <lineage>
        <taxon>Archaea</taxon>
        <taxon>Methanobacteriati</taxon>
        <taxon>Methanobacteriota</taxon>
        <taxon>Stenosarchaea group</taxon>
        <taxon>Halobacteria</taxon>
        <taxon>Halobacteriales</taxon>
        <taxon>Halobacteriaceae</taxon>
        <taxon>Halocalculus</taxon>
    </lineage>
</organism>
<dbReference type="SFLD" id="SFLDG01129">
    <property type="entry name" value="C1.5:_HAD__Beta-PGM__Phosphata"/>
    <property type="match status" value="1"/>
</dbReference>
<dbReference type="NCBIfam" id="TIGR01509">
    <property type="entry name" value="HAD-SF-IA-v3"/>
    <property type="match status" value="1"/>
</dbReference>
<dbReference type="InterPro" id="IPR023198">
    <property type="entry name" value="PGP-like_dom2"/>
</dbReference>
<protein>
    <submittedName>
        <fullName evidence="2">Haloacid dehalogenase</fullName>
    </submittedName>
</protein>
<sequence length="207" mass="21334">MFFDLDGTLVAFDDGFDAVLEDAFDRVVGAYEDAWGDVYGEAFSGAFEALDDEPYSAGMSAVVREFGLDADPEALTRALAAAEVEGVHATPGASVLLERVAARGPVGVLTNGVRSLQSRKLAATGLDDHVDALVTSYDAGAHKPAPDAFVAAEAALHATDYVMVGDSADADVAGAKAVGWRAVHLGGDDTPTVSSLVGLADLADTFR</sequence>
<evidence type="ECO:0000313" key="3">
    <source>
        <dbReference type="Proteomes" id="UP000607197"/>
    </source>
</evidence>
<dbReference type="Gene3D" id="1.10.150.240">
    <property type="entry name" value="Putative phosphatase, domain 2"/>
    <property type="match status" value="1"/>
</dbReference>
<reference evidence="2" key="2">
    <citation type="submission" date="2020-09" db="EMBL/GenBank/DDBJ databases">
        <authorList>
            <person name="Sun Q."/>
            <person name="Ohkuma M."/>
        </authorList>
    </citation>
    <scope>NUCLEOTIDE SEQUENCE</scope>
    <source>
        <strain evidence="2">JCM 19596</strain>
    </source>
</reference>
<proteinExistence type="inferred from homology"/>
<comment type="similarity">
    <text evidence="1">Belongs to the HAD-like hydrolase superfamily.</text>
</comment>